<evidence type="ECO:0000256" key="2">
    <source>
        <dbReference type="ARBA" id="ARBA00019841"/>
    </source>
</evidence>
<evidence type="ECO:0000256" key="5">
    <source>
        <dbReference type="ARBA" id="ARBA00022839"/>
    </source>
</evidence>
<dbReference type="Proteomes" id="UP000190814">
    <property type="component" value="Unassembled WGS sequence"/>
</dbReference>
<dbReference type="SUPFAM" id="SSF64182">
    <property type="entry name" value="DHH phosphoesterases"/>
    <property type="match status" value="1"/>
</dbReference>
<gene>
    <name evidence="10" type="ORF">SAMN02745111_00047</name>
</gene>
<reference evidence="10 11" key="1">
    <citation type="submission" date="2017-02" db="EMBL/GenBank/DDBJ databases">
        <authorList>
            <person name="Peterson S.W."/>
        </authorList>
    </citation>
    <scope>NUCLEOTIDE SEQUENCE [LARGE SCALE GENOMIC DNA]</scope>
    <source>
        <strain evidence="10 11">ATCC 35992</strain>
    </source>
</reference>
<dbReference type="Gene3D" id="3.10.310.30">
    <property type="match status" value="1"/>
</dbReference>
<evidence type="ECO:0000256" key="1">
    <source>
        <dbReference type="ARBA" id="ARBA00005915"/>
    </source>
</evidence>
<evidence type="ECO:0000256" key="6">
    <source>
        <dbReference type="SAM" id="Coils"/>
    </source>
</evidence>
<evidence type="ECO:0000313" key="10">
    <source>
        <dbReference type="EMBL" id="SKA59674.1"/>
    </source>
</evidence>
<proteinExistence type="inferred from homology"/>
<dbReference type="Pfam" id="PF17768">
    <property type="entry name" value="RecJ_OB"/>
    <property type="match status" value="1"/>
</dbReference>
<evidence type="ECO:0000256" key="4">
    <source>
        <dbReference type="ARBA" id="ARBA00022801"/>
    </source>
</evidence>
<dbReference type="GO" id="GO:0006281">
    <property type="term" value="P:DNA repair"/>
    <property type="evidence" value="ECO:0007669"/>
    <property type="project" value="InterPro"/>
</dbReference>
<sequence>MGEKRYKVYAKKADFRGLGDKYNIDPVVIKVLTNRGVTEDKIENYIKPSLDNIHDPYLFENMKETVELIIKHVLSKKKIYVVSDYDVDGVCSGFILSDYLCLIGGEVVNIIPDRIKDGYGINKNHIDIAFNDGASLIITTDNGIAAIEAVSYAKEKGLDVIVTDHHEVPKVIDENGDSKYIYPEADYIINHKVPDCKYPFKDMCGTGVAYKLILAINEYIKLSLDTSFDSKFDEYIQFVALATVCDIVSLTDENRDMVSAGLKLMKNTKNLGLKSLIEATGIKKDSISSYHLGFILGPCVNSSGRLDTANLSLELFKTSDEQRAKKIASELAELNNERKDMTEKNTKIAVDMAANDTNNILVLYLEDCHESIAGIVAGRVKEVYYKPVIVFAGKASDGIIKGSARSIDSFNIFDGITKVKDLTVKFGGHKMAAGLSIKYDDLKEFRTRINSENILSEEDLIETIYIDCKMPLDYISYKLIDDLSVLEPFGKDNNKAIFGLSNIKVKKIQIFGANNNVLRFDLITDSGKIVSAVMFTDAFAKVALLEEKYGKNEVNKALAGKDNNVRINILYYPMINEFRDVKSIQVNITNLVF</sequence>
<dbReference type="STRING" id="39495.SAMN02745111_00047"/>
<dbReference type="OrthoDB" id="9809852at2"/>
<dbReference type="NCBIfam" id="TIGR00644">
    <property type="entry name" value="recJ"/>
    <property type="match status" value="1"/>
</dbReference>
<dbReference type="Pfam" id="PF01368">
    <property type="entry name" value="DHH"/>
    <property type="match status" value="1"/>
</dbReference>
<evidence type="ECO:0000256" key="3">
    <source>
        <dbReference type="ARBA" id="ARBA00022722"/>
    </source>
</evidence>
<keyword evidence="3" id="KW-0540">Nuclease</keyword>
<dbReference type="Gene3D" id="3.90.1640.30">
    <property type="match status" value="1"/>
</dbReference>
<dbReference type="RefSeq" id="WP_078764947.1">
    <property type="nucleotide sequence ID" value="NZ_FUXZ01000002.1"/>
</dbReference>
<feature type="domain" description="RecJ OB" evidence="9">
    <location>
        <begin position="466"/>
        <end position="589"/>
    </location>
</feature>
<evidence type="ECO:0000313" key="11">
    <source>
        <dbReference type="Proteomes" id="UP000190814"/>
    </source>
</evidence>
<dbReference type="InterPro" id="IPR041122">
    <property type="entry name" value="RecJ_OB"/>
</dbReference>
<dbReference type="GO" id="GO:0008409">
    <property type="term" value="F:5'-3' exonuclease activity"/>
    <property type="evidence" value="ECO:0007669"/>
    <property type="project" value="InterPro"/>
</dbReference>
<dbReference type="GO" id="GO:0006310">
    <property type="term" value="P:DNA recombination"/>
    <property type="evidence" value="ECO:0007669"/>
    <property type="project" value="InterPro"/>
</dbReference>
<feature type="domain" description="DHHA1" evidence="8">
    <location>
        <begin position="358"/>
        <end position="451"/>
    </location>
</feature>
<dbReference type="InterPro" id="IPR001667">
    <property type="entry name" value="DDH_dom"/>
</dbReference>
<organism evidence="10 11">
    <name type="scientific">Eubacterium uniforme</name>
    <dbReference type="NCBI Taxonomy" id="39495"/>
    <lineage>
        <taxon>Bacteria</taxon>
        <taxon>Bacillati</taxon>
        <taxon>Bacillota</taxon>
        <taxon>Clostridia</taxon>
        <taxon>Eubacteriales</taxon>
        <taxon>Eubacteriaceae</taxon>
        <taxon>Eubacterium</taxon>
    </lineage>
</organism>
<keyword evidence="6" id="KW-0175">Coiled coil</keyword>
<dbReference type="EMBL" id="FUXZ01000002">
    <property type="protein sequence ID" value="SKA59674.1"/>
    <property type="molecule type" value="Genomic_DNA"/>
</dbReference>
<comment type="similarity">
    <text evidence="1">Belongs to the RecJ family.</text>
</comment>
<dbReference type="InterPro" id="IPR051673">
    <property type="entry name" value="SSDNA_exonuclease_RecJ"/>
</dbReference>
<evidence type="ECO:0000259" key="8">
    <source>
        <dbReference type="Pfam" id="PF02272"/>
    </source>
</evidence>
<evidence type="ECO:0000259" key="7">
    <source>
        <dbReference type="Pfam" id="PF01368"/>
    </source>
</evidence>
<dbReference type="GO" id="GO:0003676">
    <property type="term" value="F:nucleic acid binding"/>
    <property type="evidence" value="ECO:0007669"/>
    <property type="project" value="InterPro"/>
</dbReference>
<evidence type="ECO:0000259" key="9">
    <source>
        <dbReference type="Pfam" id="PF17768"/>
    </source>
</evidence>
<feature type="coiled-coil region" evidence="6">
    <location>
        <begin position="317"/>
        <end position="351"/>
    </location>
</feature>
<dbReference type="PANTHER" id="PTHR30255:SF2">
    <property type="entry name" value="SINGLE-STRANDED-DNA-SPECIFIC EXONUCLEASE RECJ"/>
    <property type="match status" value="1"/>
</dbReference>
<dbReference type="Pfam" id="PF02272">
    <property type="entry name" value="DHHA1"/>
    <property type="match status" value="1"/>
</dbReference>
<accession>A0A1T4V479</accession>
<dbReference type="PANTHER" id="PTHR30255">
    <property type="entry name" value="SINGLE-STRANDED-DNA-SPECIFIC EXONUCLEASE RECJ"/>
    <property type="match status" value="1"/>
</dbReference>
<dbReference type="InterPro" id="IPR038763">
    <property type="entry name" value="DHH_sf"/>
</dbReference>
<dbReference type="AlphaFoldDB" id="A0A1T4V479"/>
<keyword evidence="11" id="KW-1185">Reference proteome</keyword>
<dbReference type="InterPro" id="IPR004610">
    <property type="entry name" value="RecJ"/>
</dbReference>
<feature type="domain" description="DDH" evidence="7">
    <location>
        <begin position="78"/>
        <end position="219"/>
    </location>
</feature>
<keyword evidence="4" id="KW-0378">Hydrolase</keyword>
<keyword evidence="5 10" id="KW-0269">Exonuclease</keyword>
<name>A0A1T4V479_9FIRM</name>
<protein>
    <recommendedName>
        <fullName evidence="2">Single-stranded-DNA-specific exonuclease RecJ</fullName>
    </recommendedName>
</protein>
<dbReference type="InterPro" id="IPR003156">
    <property type="entry name" value="DHHA1_dom"/>
</dbReference>